<reference evidence="7" key="1">
    <citation type="journal article" date="2021" name="Genome Biol. Evol.">
        <title>A High-Quality Reference Genome for a Parasitic Bivalve with Doubly Uniparental Inheritance (Bivalvia: Unionida).</title>
        <authorList>
            <person name="Smith C.H."/>
        </authorList>
    </citation>
    <scope>NUCLEOTIDE SEQUENCE</scope>
    <source>
        <strain evidence="7">CHS0354</strain>
    </source>
</reference>
<evidence type="ECO:0000256" key="5">
    <source>
        <dbReference type="ARBA" id="ARBA00044264"/>
    </source>
</evidence>
<dbReference type="GO" id="GO:0016035">
    <property type="term" value="C:zeta DNA polymerase complex"/>
    <property type="evidence" value="ECO:0007669"/>
    <property type="project" value="TreeGrafter"/>
</dbReference>
<dbReference type="InterPro" id="IPR003511">
    <property type="entry name" value="HORMA_dom"/>
</dbReference>
<dbReference type="PANTHER" id="PTHR11842">
    <property type="entry name" value="MITOTIC SPINDLE ASSEMBLY CHECKPOINT PROTEIN MAD2"/>
    <property type="match status" value="1"/>
</dbReference>
<dbReference type="GO" id="GO:0006974">
    <property type="term" value="P:DNA damage response"/>
    <property type="evidence" value="ECO:0007669"/>
    <property type="project" value="UniProtKB-KW"/>
</dbReference>
<evidence type="ECO:0000259" key="6">
    <source>
        <dbReference type="PROSITE" id="PS50815"/>
    </source>
</evidence>
<dbReference type="Proteomes" id="UP001195483">
    <property type="component" value="Unassembled WGS sequence"/>
</dbReference>
<dbReference type="Gene3D" id="3.30.900.10">
    <property type="entry name" value="HORMA domain"/>
    <property type="match status" value="1"/>
</dbReference>
<keyword evidence="2" id="KW-0227">DNA damage</keyword>
<evidence type="ECO:0000313" key="8">
    <source>
        <dbReference type="Proteomes" id="UP001195483"/>
    </source>
</evidence>
<dbReference type="EMBL" id="JAEAOA010001006">
    <property type="protein sequence ID" value="KAK3581331.1"/>
    <property type="molecule type" value="Genomic_DNA"/>
</dbReference>
<keyword evidence="3" id="KW-0539">Nucleus</keyword>
<comment type="subcellular location">
    <subcellularLocation>
        <location evidence="1">Nucleus</location>
    </subcellularLocation>
</comment>
<dbReference type="FunFam" id="3.30.900.10:FF:000003">
    <property type="entry name" value="Mitotic spindle assembly checkpoint protein MAD2B"/>
    <property type="match status" value="1"/>
</dbReference>
<gene>
    <name evidence="7" type="ORF">CHS0354_016174</name>
</gene>
<keyword evidence="8" id="KW-1185">Reference proteome</keyword>
<protein>
    <recommendedName>
        <fullName evidence="4">Mitotic spindle assembly checkpoint protein MAD2B</fullName>
    </recommendedName>
    <alternativeName>
        <fullName evidence="5">Mitotic arrest deficient 2-like protein 2</fullName>
    </alternativeName>
</protein>
<sequence length="209" mass="24188">METEEIDKNKIAADIFAEFFEVALHCILYTRRLYPAGVFERRKKYNIPVQICFHPEVSQYVANVVDSVKQLMEQKEMEKVVVVVFNKQLQPVERYIFEVVSPGKKNSEDRFLYQLEQALRAFLLKLNVCDSLLSSLPEDNTWTVQVHTKNSAAERLHDYQIVQDFPWVLADSSETELPTPTLIPLKAVDSDLIKMQLYVEESGFKTGHS</sequence>
<dbReference type="SUPFAM" id="SSF56019">
    <property type="entry name" value="The spindle assembly checkpoint protein mad2"/>
    <property type="match status" value="1"/>
</dbReference>
<evidence type="ECO:0000256" key="4">
    <source>
        <dbReference type="ARBA" id="ARBA00044131"/>
    </source>
</evidence>
<evidence type="ECO:0000256" key="1">
    <source>
        <dbReference type="ARBA" id="ARBA00004123"/>
    </source>
</evidence>
<dbReference type="Pfam" id="PF02301">
    <property type="entry name" value="HORMA"/>
    <property type="match status" value="1"/>
</dbReference>
<dbReference type="AlphaFoldDB" id="A0AAE0RX79"/>
<accession>A0AAE0RX79</accession>
<reference evidence="7" key="3">
    <citation type="submission" date="2023-05" db="EMBL/GenBank/DDBJ databases">
        <authorList>
            <person name="Smith C.H."/>
        </authorList>
    </citation>
    <scope>NUCLEOTIDE SEQUENCE</scope>
    <source>
        <strain evidence="7">CHS0354</strain>
        <tissue evidence="7">Mantle</tissue>
    </source>
</reference>
<dbReference type="InterPro" id="IPR036570">
    <property type="entry name" value="HORMA_dom_sf"/>
</dbReference>
<reference evidence="7" key="2">
    <citation type="journal article" date="2021" name="Genome Biol. Evol.">
        <title>Developing a high-quality reference genome for a parasitic bivalve with doubly uniparental inheritance (Bivalvia: Unionida).</title>
        <authorList>
            <person name="Smith C.H."/>
        </authorList>
    </citation>
    <scope>NUCLEOTIDE SEQUENCE</scope>
    <source>
        <strain evidence="7">CHS0354</strain>
        <tissue evidence="7">Mantle</tissue>
    </source>
</reference>
<dbReference type="PROSITE" id="PS50815">
    <property type="entry name" value="HORMA"/>
    <property type="match status" value="1"/>
</dbReference>
<name>A0AAE0RX79_9BIVA</name>
<proteinExistence type="predicted"/>
<dbReference type="PANTHER" id="PTHR11842:SF10">
    <property type="entry name" value="MITOTIC SPINDLE ASSEMBLY CHECKPOINT PROTEIN MAD2B"/>
    <property type="match status" value="1"/>
</dbReference>
<organism evidence="7 8">
    <name type="scientific">Potamilus streckersoni</name>
    <dbReference type="NCBI Taxonomy" id="2493646"/>
    <lineage>
        <taxon>Eukaryota</taxon>
        <taxon>Metazoa</taxon>
        <taxon>Spiralia</taxon>
        <taxon>Lophotrochozoa</taxon>
        <taxon>Mollusca</taxon>
        <taxon>Bivalvia</taxon>
        <taxon>Autobranchia</taxon>
        <taxon>Heteroconchia</taxon>
        <taxon>Palaeoheterodonta</taxon>
        <taxon>Unionida</taxon>
        <taxon>Unionoidea</taxon>
        <taxon>Unionidae</taxon>
        <taxon>Ambleminae</taxon>
        <taxon>Lampsilini</taxon>
        <taxon>Potamilus</taxon>
    </lineage>
</organism>
<dbReference type="GO" id="GO:0005634">
    <property type="term" value="C:nucleus"/>
    <property type="evidence" value="ECO:0007669"/>
    <property type="project" value="UniProtKB-SubCell"/>
</dbReference>
<evidence type="ECO:0000313" key="7">
    <source>
        <dbReference type="EMBL" id="KAK3581331.1"/>
    </source>
</evidence>
<comment type="caution">
    <text evidence="7">The sequence shown here is derived from an EMBL/GenBank/DDBJ whole genome shotgun (WGS) entry which is preliminary data.</text>
</comment>
<dbReference type="InterPro" id="IPR045091">
    <property type="entry name" value="Mad2-like"/>
</dbReference>
<feature type="domain" description="HORMA" evidence="6">
    <location>
        <begin position="10"/>
        <end position="199"/>
    </location>
</feature>
<evidence type="ECO:0000256" key="3">
    <source>
        <dbReference type="ARBA" id="ARBA00023242"/>
    </source>
</evidence>
<evidence type="ECO:0000256" key="2">
    <source>
        <dbReference type="ARBA" id="ARBA00022763"/>
    </source>
</evidence>